<dbReference type="PANTHER" id="PTHR34561">
    <property type="entry name" value="NADH DEHYDROGENASE [UBIQUINONE] 1 ALPHA SUBCOMPLEX ASSEMBLY FACTOR 8"/>
    <property type="match status" value="1"/>
</dbReference>
<reference evidence="1 2" key="1">
    <citation type="submission" date="2016-07" db="EMBL/GenBank/DDBJ databases">
        <title>Multiple horizontal gene transfer events from other fungi enriched the ability of initially mycotrophic Trichoderma (Ascomycota) to feed on dead plant biomass.</title>
        <authorList>
            <consortium name="DOE Joint Genome Institute"/>
            <person name="Aerts A."/>
            <person name="Atanasova L."/>
            <person name="Chenthamara K."/>
            <person name="Zhang J."/>
            <person name="Grujic M."/>
            <person name="Henrissat B."/>
            <person name="Kuo A."/>
            <person name="Salamov A."/>
            <person name="Lipzen A."/>
            <person name="Labutti K."/>
            <person name="Barry K."/>
            <person name="Miao Y."/>
            <person name="Rahimi M.J."/>
            <person name="Shen Q."/>
            <person name="Grigoriev I.V."/>
            <person name="Kubicek C.P."/>
            <person name="Druzhinina I.S."/>
        </authorList>
    </citation>
    <scope>NUCLEOTIDE SEQUENCE [LARGE SCALE GENOMIC DNA]</scope>
    <source>
        <strain evidence="1 2">CBS 226.95</strain>
    </source>
</reference>
<protein>
    <recommendedName>
        <fullName evidence="3">IMS import disulfide relay-system CHCH-CHCH-like Cx9C domain-containing protein</fullName>
    </recommendedName>
</protein>
<dbReference type="RefSeq" id="XP_024767658.1">
    <property type="nucleotide sequence ID" value="XM_024911291.1"/>
</dbReference>
<dbReference type="GeneID" id="36619850"/>
<evidence type="ECO:0008006" key="3">
    <source>
        <dbReference type="Google" id="ProtNLM"/>
    </source>
</evidence>
<accession>A0A2T3ZT42</accession>
<dbReference type="InterPro" id="IPR034595">
    <property type="entry name" value="NDUFAF8"/>
</dbReference>
<dbReference type="PANTHER" id="PTHR34561:SF1">
    <property type="entry name" value="NADH DEHYDROGENASE [UBIQUINONE] 1 ALPHA SUBCOMPLEX ASSEMBLY FACTOR 8"/>
    <property type="match status" value="1"/>
</dbReference>
<gene>
    <name evidence="1" type="ORF">M431DRAFT_101105</name>
</gene>
<dbReference type="GO" id="GO:0005739">
    <property type="term" value="C:mitochondrion"/>
    <property type="evidence" value="ECO:0007669"/>
    <property type="project" value="InterPro"/>
</dbReference>
<dbReference type="GO" id="GO:0032981">
    <property type="term" value="P:mitochondrial respiratory chain complex I assembly"/>
    <property type="evidence" value="ECO:0007669"/>
    <property type="project" value="InterPro"/>
</dbReference>
<evidence type="ECO:0000313" key="1">
    <source>
        <dbReference type="EMBL" id="PTB47981.1"/>
    </source>
</evidence>
<keyword evidence="2" id="KW-1185">Reference proteome</keyword>
<organism evidence="1 2">
    <name type="scientific">Trichoderma harzianum CBS 226.95</name>
    <dbReference type="NCBI Taxonomy" id="983964"/>
    <lineage>
        <taxon>Eukaryota</taxon>
        <taxon>Fungi</taxon>
        <taxon>Dikarya</taxon>
        <taxon>Ascomycota</taxon>
        <taxon>Pezizomycotina</taxon>
        <taxon>Sordariomycetes</taxon>
        <taxon>Hypocreomycetidae</taxon>
        <taxon>Hypocreales</taxon>
        <taxon>Hypocreaceae</taxon>
        <taxon>Trichoderma</taxon>
    </lineage>
</organism>
<dbReference type="EMBL" id="KZ679704">
    <property type="protein sequence ID" value="PTB47981.1"/>
    <property type="molecule type" value="Genomic_DNA"/>
</dbReference>
<sequence>MNPQTSTRPVQKLSKAVAKCAVEAAAYGKCIMADYNDVYKDKCAREFLRLKDCYLVSTPNILHLLAYIAES</sequence>
<proteinExistence type="predicted"/>
<name>A0A2T3ZT42_TRIHA</name>
<evidence type="ECO:0000313" key="2">
    <source>
        <dbReference type="Proteomes" id="UP000241690"/>
    </source>
</evidence>
<dbReference type="Proteomes" id="UP000241690">
    <property type="component" value="Unassembled WGS sequence"/>
</dbReference>
<dbReference type="AlphaFoldDB" id="A0A2T3ZT42"/>